<comment type="caution">
    <text evidence="8">The sequence shown here is derived from an EMBL/GenBank/DDBJ whole genome shotgun (WGS) entry which is preliminary data.</text>
</comment>
<keyword evidence="2" id="KW-0813">Transport</keyword>
<feature type="transmembrane region" description="Helical" evidence="6">
    <location>
        <begin position="151"/>
        <end position="172"/>
    </location>
</feature>
<evidence type="ECO:0000256" key="6">
    <source>
        <dbReference type="SAM" id="Phobius"/>
    </source>
</evidence>
<feature type="transmembrane region" description="Helical" evidence="6">
    <location>
        <begin position="231"/>
        <end position="248"/>
    </location>
</feature>
<feature type="domain" description="STAS" evidence="7">
    <location>
        <begin position="501"/>
        <end position="623"/>
    </location>
</feature>
<dbReference type="InterPro" id="IPR001902">
    <property type="entry name" value="SLC26A/SulP_fam"/>
</dbReference>
<reference evidence="8 9" key="1">
    <citation type="journal article" date="2020" name="Nat. Food">
        <title>A phased Vanilla planifolia genome enables genetic improvement of flavour and production.</title>
        <authorList>
            <person name="Hasing T."/>
            <person name="Tang H."/>
            <person name="Brym M."/>
            <person name="Khazi F."/>
            <person name="Huang T."/>
            <person name="Chambers A.H."/>
        </authorList>
    </citation>
    <scope>NUCLEOTIDE SEQUENCE [LARGE SCALE GENOMIC DNA]</scope>
    <source>
        <tissue evidence="8">Leaf</tissue>
    </source>
</reference>
<dbReference type="PANTHER" id="PTHR11814">
    <property type="entry name" value="SULFATE TRANSPORTER"/>
    <property type="match status" value="1"/>
</dbReference>
<dbReference type="InterPro" id="IPR002645">
    <property type="entry name" value="STAS_dom"/>
</dbReference>
<organism evidence="8 9">
    <name type="scientific">Vanilla planifolia</name>
    <name type="common">Vanilla</name>
    <dbReference type="NCBI Taxonomy" id="51239"/>
    <lineage>
        <taxon>Eukaryota</taxon>
        <taxon>Viridiplantae</taxon>
        <taxon>Streptophyta</taxon>
        <taxon>Embryophyta</taxon>
        <taxon>Tracheophyta</taxon>
        <taxon>Spermatophyta</taxon>
        <taxon>Magnoliopsida</taxon>
        <taxon>Liliopsida</taxon>
        <taxon>Asparagales</taxon>
        <taxon>Orchidaceae</taxon>
        <taxon>Vanilloideae</taxon>
        <taxon>Vanilleae</taxon>
        <taxon>Vanilla</taxon>
    </lineage>
</organism>
<proteinExistence type="predicted"/>
<sequence>MEKQSKLPSVNLTKRRPFSSTLKSRLKDTFFPDDPFRSFSGESPSGRAWSIFAYFVPILEWGSSYQLSHFASDVLAGITITSLAIPQGISYAKLTDVSPIIGLYSSFAPPLVYAVFGSSSSLAVGTTAASSLLLASSIRDRVSPEADSEKYVYTVFTATFIAGVFQLALGIFRLGILVDFLSRSTITGFMGGTAVVIMLQQLKGMLGMEHFTSKTDLISVMRSVFSNRDEWKWQSALLGVAFLVVLLLTRRLKEKVPRLFWVNAITPLLVVVIGGVIAFLAKGEEHGIPVVGDLKKGLNPISISELQFNSPYISVTVKAGLVAGFLALAEGIAVGRSLALVKNEKTDGSKEMIAFGLMNIVGSFTSCYLTTGPFSKSAVNYNAGCRTPMSNVVMAVCMLLVLLLLAPLFKHTPLVALAAIITAAMLGLIEVHEVRRLFKLDKFDFCVCMAAFLGVVFVNMEVGLISSVALSVLRSLLHVARPATHKLGNVAGTELYRDVEQYPDSTTIPGVLILQLGSPIYFASASYLKERISRWAEEEENCTKEEGHDLQLILFEMSGVAAIDNSGIGMLFEVHRMLSKRNIRATLINPGLSVVEKLVASDFVDVVGKEWMFLSIGEALLGSRLALQEAKNHEEQV</sequence>
<evidence type="ECO:0000259" key="7">
    <source>
        <dbReference type="PROSITE" id="PS50801"/>
    </source>
</evidence>
<feature type="transmembrane region" description="Helical" evidence="6">
    <location>
        <begin position="184"/>
        <end position="202"/>
    </location>
</feature>
<dbReference type="SUPFAM" id="SSF52091">
    <property type="entry name" value="SpoIIaa-like"/>
    <property type="match status" value="1"/>
</dbReference>
<feature type="transmembrane region" description="Helical" evidence="6">
    <location>
        <begin position="353"/>
        <end position="371"/>
    </location>
</feature>
<dbReference type="CDD" id="cd07042">
    <property type="entry name" value="STAS_SulP_like_sulfate_transporter"/>
    <property type="match status" value="1"/>
</dbReference>
<protein>
    <recommendedName>
        <fullName evidence="7">STAS domain-containing protein</fullName>
    </recommendedName>
</protein>
<dbReference type="InterPro" id="IPR011547">
    <property type="entry name" value="SLC26A/SulP_dom"/>
</dbReference>
<evidence type="ECO:0000313" key="9">
    <source>
        <dbReference type="Proteomes" id="UP000639772"/>
    </source>
</evidence>
<keyword evidence="5 6" id="KW-0472">Membrane</keyword>
<evidence type="ECO:0000256" key="2">
    <source>
        <dbReference type="ARBA" id="ARBA00022448"/>
    </source>
</evidence>
<dbReference type="Pfam" id="PF00916">
    <property type="entry name" value="Sulfate_transp"/>
    <property type="match status" value="1"/>
</dbReference>
<dbReference type="Pfam" id="PF01740">
    <property type="entry name" value="STAS"/>
    <property type="match status" value="1"/>
</dbReference>
<name>A0A835RRU9_VANPL</name>
<feature type="transmembrane region" description="Helical" evidence="6">
    <location>
        <begin position="451"/>
        <end position="473"/>
    </location>
</feature>
<dbReference type="FunFam" id="3.30.750.24:FF:000002">
    <property type="entry name" value="Sulfate transporter 31"/>
    <property type="match status" value="1"/>
</dbReference>
<dbReference type="GO" id="GO:0016020">
    <property type="term" value="C:membrane"/>
    <property type="evidence" value="ECO:0007669"/>
    <property type="project" value="UniProtKB-SubCell"/>
</dbReference>
<evidence type="ECO:0000313" key="8">
    <source>
        <dbReference type="EMBL" id="KAG0494264.1"/>
    </source>
</evidence>
<feature type="transmembrane region" description="Helical" evidence="6">
    <location>
        <begin position="414"/>
        <end position="431"/>
    </location>
</feature>
<dbReference type="PROSITE" id="PS50801">
    <property type="entry name" value="STAS"/>
    <property type="match status" value="1"/>
</dbReference>
<feature type="transmembrane region" description="Helical" evidence="6">
    <location>
        <begin position="391"/>
        <end position="409"/>
    </location>
</feature>
<accession>A0A835RRU9</accession>
<gene>
    <name evidence="8" type="ORF">HPP92_005258</name>
</gene>
<dbReference type="OrthoDB" id="288203at2759"/>
<evidence type="ECO:0000256" key="1">
    <source>
        <dbReference type="ARBA" id="ARBA00004141"/>
    </source>
</evidence>
<keyword evidence="4 6" id="KW-1133">Transmembrane helix</keyword>
<evidence type="ECO:0000256" key="3">
    <source>
        <dbReference type="ARBA" id="ARBA00022692"/>
    </source>
</evidence>
<feature type="transmembrane region" description="Helical" evidence="6">
    <location>
        <begin position="319"/>
        <end position="341"/>
    </location>
</feature>
<evidence type="ECO:0000256" key="4">
    <source>
        <dbReference type="ARBA" id="ARBA00022989"/>
    </source>
</evidence>
<keyword evidence="3 6" id="KW-0812">Transmembrane</keyword>
<dbReference type="InterPro" id="IPR036513">
    <property type="entry name" value="STAS_dom_sf"/>
</dbReference>
<evidence type="ECO:0000256" key="5">
    <source>
        <dbReference type="ARBA" id="ARBA00023136"/>
    </source>
</evidence>
<dbReference type="EMBL" id="JADCNM010000002">
    <property type="protein sequence ID" value="KAG0494264.1"/>
    <property type="molecule type" value="Genomic_DNA"/>
</dbReference>
<dbReference type="Gene3D" id="3.30.750.24">
    <property type="entry name" value="STAS domain"/>
    <property type="match status" value="1"/>
</dbReference>
<dbReference type="AlphaFoldDB" id="A0A835RRU9"/>
<dbReference type="Proteomes" id="UP000639772">
    <property type="component" value="Unassembled WGS sequence"/>
</dbReference>
<feature type="transmembrane region" description="Helical" evidence="6">
    <location>
        <begin position="260"/>
        <end position="281"/>
    </location>
</feature>
<dbReference type="NCBIfam" id="TIGR00815">
    <property type="entry name" value="sulP"/>
    <property type="match status" value="1"/>
</dbReference>
<dbReference type="GO" id="GO:0055085">
    <property type="term" value="P:transmembrane transport"/>
    <property type="evidence" value="ECO:0007669"/>
    <property type="project" value="InterPro"/>
</dbReference>
<feature type="transmembrane region" description="Helical" evidence="6">
    <location>
        <begin position="111"/>
        <end position="131"/>
    </location>
</feature>
<comment type="subcellular location">
    <subcellularLocation>
        <location evidence="1">Membrane</location>
        <topology evidence="1">Multi-pass membrane protein</topology>
    </subcellularLocation>
</comment>